<feature type="region of interest" description="Disordered" evidence="1">
    <location>
        <begin position="1"/>
        <end position="83"/>
    </location>
</feature>
<accession>A0AAP0EAZ1</accession>
<feature type="compositionally biased region" description="Polar residues" evidence="1">
    <location>
        <begin position="7"/>
        <end position="21"/>
    </location>
</feature>
<proteinExistence type="predicted"/>
<reference evidence="2 3" key="1">
    <citation type="submission" date="2024-01" db="EMBL/GenBank/DDBJ databases">
        <title>Genome assemblies of Stephania.</title>
        <authorList>
            <person name="Yang L."/>
        </authorList>
    </citation>
    <scope>NUCLEOTIDE SEQUENCE [LARGE SCALE GENOMIC DNA]</scope>
    <source>
        <strain evidence="2">QJT</strain>
        <tissue evidence="2">Leaf</tissue>
    </source>
</reference>
<keyword evidence="3" id="KW-1185">Reference proteome</keyword>
<sequence length="177" mass="19783">MRAFSDKPQNNDTSTNHSITTAAPLKSHGGDFSEDVGTPVYHKRPSLVIGTHRNSGRRDGSEGRDNNVKRNGERKKGRDAPLLRWPSRLRRLSVVPTPTRRGGGRGSSGRGGAVERVLGQWPTRPLIKIGPVVNHGVDFQFSALLEIWKRLPNVLRNLDRMKDRDEHPAHWVTPPAR</sequence>
<organism evidence="2 3">
    <name type="scientific">Stephania japonica</name>
    <dbReference type="NCBI Taxonomy" id="461633"/>
    <lineage>
        <taxon>Eukaryota</taxon>
        <taxon>Viridiplantae</taxon>
        <taxon>Streptophyta</taxon>
        <taxon>Embryophyta</taxon>
        <taxon>Tracheophyta</taxon>
        <taxon>Spermatophyta</taxon>
        <taxon>Magnoliopsida</taxon>
        <taxon>Ranunculales</taxon>
        <taxon>Menispermaceae</taxon>
        <taxon>Menispermoideae</taxon>
        <taxon>Cissampelideae</taxon>
        <taxon>Stephania</taxon>
    </lineage>
</organism>
<dbReference type="AlphaFoldDB" id="A0AAP0EAZ1"/>
<dbReference type="EMBL" id="JBBNAE010000011">
    <property type="protein sequence ID" value="KAK9085793.1"/>
    <property type="molecule type" value="Genomic_DNA"/>
</dbReference>
<evidence type="ECO:0000313" key="2">
    <source>
        <dbReference type="EMBL" id="KAK9085793.1"/>
    </source>
</evidence>
<comment type="caution">
    <text evidence="2">The sequence shown here is derived from an EMBL/GenBank/DDBJ whole genome shotgun (WGS) entry which is preliminary data.</text>
</comment>
<protein>
    <submittedName>
        <fullName evidence="2">Uncharacterized protein</fullName>
    </submittedName>
</protein>
<dbReference type="Proteomes" id="UP001417504">
    <property type="component" value="Unassembled WGS sequence"/>
</dbReference>
<gene>
    <name evidence="2" type="ORF">Sjap_026204</name>
</gene>
<evidence type="ECO:0000313" key="3">
    <source>
        <dbReference type="Proteomes" id="UP001417504"/>
    </source>
</evidence>
<feature type="compositionally biased region" description="Basic and acidic residues" evidence="1">
    <location>
        <begin position="56"/>
        <end position="81"/>
    </location>
</feature>
<evidence type="ECO:0000256" key="1">
    <source>
        <dbReference type="SAM" id="MobiDB-lite"/>
    </source>
</evidence>
<name>A0AAP0EAZ1_9MAGN</name>